<evidence type="ECO:0000256" key="5">
    <source>
        <dbReference type="ARBA" id="ARBA00010617"/>
    </source>
</evidence>
<proteinExistence type="inferred from homology"/>
<evidence type="ECO:0000256" key="1">
    <source>
        <dbReference type="ARBA" id="ARBA00001971"/>
    </source>
</evidence>
<evidence type="ECO:0000256" key="13">
    <source>
        <dbReference type="ARBA" id="ARBA00023136"/>
    </source>
</evidence>
<keyword evidence="12 15" id="KW-0503">Monooxygenase</keyword>
<feature type="binding site" description="axial binding residue" evidence="14">
    <location>
        <position position="511"/>
    </location>
    <ligand>
        <name>heme</name>
        <dbReference type="ChEBI" id="CHEBI:30413"/>
    </ligand>
    <ligandPart>
        <name>Fe</name>
        <dbReference type="ChEBI" id="CHEBI:18248"/>
    </ligandPart>
</feature>
<keyword evidence="9" id="KW-0492">Microsome</keyword>
<organism evidence="16 17">
    <name type="scientific">Aedes aegypti</name>
    <name type="common">Yellowfever mosquito</name>
    <name type="synonym">Culex aegypti</name>
    <dbReference type="NCBI Taxonomy" id="7159"/>
    <lineage>
        <taxon>Eukaryota</taxon>
        <taxon>Metazoa</taxon>
        <taxon>Ecdysozoa</taxon>
        <taxon>Arthropoda</taxon>
        <taxon>Hexapoda</taxon>
        <taxon>Insecta</taxon>
        <taxon>Pterygota</taxon>
        <taxon>Neoptera</taxon>
        <taxon>Endopterygota</taxon>
        <taxon>Diptera</taxon>
        <taxon>Nematocera</taxon>
        <taxon>Culicoidea</taxon>
        <taxon>Culicidae</taxon>
        <taxon>Culicinae</taxon>
        <taxon>Aedini</taxon>
        <taxon>Aedes</taxon>
        <taxon>Stegomyia</taxon>
    </lineage>
</organism>
<keyword evidence="6 14" id="KW-0349">Heme</keyword>
<dbReference type="GO" id="GO:0016705">
    <property type="term" value="F:oxidoreductase activity, acting on paired donors, with incorporation or reduction of molecular oxygen"/>
    <property type="evidence" value="ECO:0007669"/>
    <property type="project" value="InterPro"/>
</dbReference>
<dbReference type="GO" id="GO:0020037">
    <property type="term" value="F:heme binding"/>
    <property type="evidence" value="ECO:0007669"/>
    <property type="project" value="InterPro"/>
</dbReference>
<dbReference type="FunFam" id="1.10.630.10:FF:000042">
    <property type="entry name" value="Cytochrome P450"/>
    <property type="match status" value="1"/>
</dbReference>
<evidence type="ECO:0000313" key="16">
    <source>
        <dbReference type="EnsemblMetazoa" id="AAEL009591-PB"/>
    </source>
</evidence>
<dbReference type="Gene3D" id="1.10.630.10">
    <property type="entry name" value="Cytochrome P450"/>
    <property type="match status" value="1"/>
</dbReference>
<dbReference type="PRINTS" id="PR00463">
    <property type="entry name" value="EP450I"/>
</dbReference>
<dbReference type="OrthoDB" id="639767at2759"/>
<sequence>MQTYLHHSRLFVRLVSIQLRTSHKLVTQRPIQAMMVLLLLGAAALTAVCYLLYRWSTSTFGYFEKRSVPFGKPYPLLGALWPYLKGEKSPVDALCEGYRHFPGCTYSGVFLFRSPCYLIHDPELIKKIAIRDFDHFADHANNVSLEVDPFMGRVLFFANGQRWKQGRTALSPAFTGSKMRNMFGLVSEYTNGAVRRLVEDAEASGGKMERELNDLFKRLGHDAITSISLGTDIDSIREPENEFFAHGKELAKTTGLQGFRFFIMSLLPEKILRLSRMRIVPEHLATFYHGVVSKVIKHRLDNGIVRPDFIHLLLQARRNELKTDETDEKFNDAGFATVQEHLEAPTKNPIEWTDYDIAATAATFFFGGAESTTALLCFTIYELALNPHVQQKLLAEIDSVQKTVGTEKLTYESMQQMKYLDMVISETLRKWPPFGVTNRRCTKPYQIQDVDGHSVTIEKGQVVFLPIQHIHRDPHFFPNPMRFDPERFATENRDQLNQDAYLPFGAGPRNCIGSRLSLMQTKCFLYYLLSTFEVQLSNRTEVPIEIDLKATGLNSKNGFWFHLIQRVK</sequence>
<dbReference type="InterPro" id="IPR017972">
    <property type="entry name" value="Cyt_P450_CS"/>
</dbReference>
<dbReference type="GO" id="GO:0004497">
    <property type="term" value="F:monooxygenase activity"/>
    <property type="evidence" value="ECO:0007669"/>
    <property type="project" value="UniProtKB-KW"/>
</dbReference>
<evidence type="ECO:0000256" key="14">
    <source>
        <dbReference type="PIRSR" id="PIRSR602401-1"/>
    </source>
</evidence>
<reference evidence="16" key="2">
    <citation type="submission" date="2020-05" db="UniProtKB">
        <authorList>
            <consortium name="EnsemblMetazoa"/>
        </authorList>
    </citation>
    <scope>IDENTIFICATION</scope>
    <source>
        <strain evidence="16">LVP_AGWG</strain>
    </source>
</reference>
<dbReference type="EnsemblMetazoa" id="AAEL009591-RB">
    <property type="protein sequence ID" value="AAEL009591-PB"/>
    <property type="gene ID" value="AAEL009591"/>
</dbReference>
<dbReference type="InterPro" id="IPR001128">
    <property type="entry name" value="Cyt_P450"/>
</dbReference>
<dbReference type="InterPro" id="IPR036396">
    <property type="entry name" value="Cyt_P450_sf"/>
</dbReference>
<evidence type="ECO:0000256" key="11">
    <source>
        <dbReference type="ARBA" id="ARBA00023004"/>
    </source>
</evidence>
<keyword evidence="8" id="KW-0256">Endoplasmic reticulum</keyword>
<gene>
    <name evidence="16" type="primary">5572180</name>
</gene>
<dbReference type="PROSITE" id="PS00086">
    <property type="entry name" value="CYTOCHROME_P450"/>
    <property type="match status" value="1"/>
</dbReference>
<evidence type="ECO:0000313" key="17">
    <source>
        <dbReference type="Proteomes" id="UP000008820"/>
    </source>
</evidence>
<dbReference type="SUPFAM" id="SSF48264">
    <property type="entry name" value="Cytochrome P450"/>
    <property type="match status" value="1"/>
</dbReference>
<dbReference type="Proteomes" id="UP000008820">
    <property type="component" value="Chromosome 2"/>
</dbReference>
<dbReference type="GO" id="GO:0005789">
    <property type="term" value="C:endoplasmic reticulum membrane"/>
    <property type="evidence" value="ECO:0007669"/>
    <property type="project" value="UniProtKB-SubCell"/>
</dbReference>
<dbReference type="InterPro" id="IPR050476">
    <property type="entry name" value="Insect_CytP450_Detox"/>
</dbReference>
<evidence type="ECO:0000256" key="4">
    <source>
        <dbReference type="ARBA" id="ARBA00004406"/>
    </source>
</evidence>
<reference evidence="16 17" key="1">
    <citation type="submission" date="2017-06" db="EMBL/GenBank/DDBJ databases">
        <title>Aedes aegypti genome working group (AGWG) sequencing and assembly.</title>
        <authorList>
            <consortium name="Aedes aegypti Genome Working Group (AGWG)"/>
            <person name="Matthews B.J."/>
        </authorList>
    </citation>
    <scope>NUCLEOTIDE SEQUENCE [LARGE SCALE GENOMIC DNA]</scope>
    <source>
        <strain evidence="16 17">LVP_AGWG</strain>
    </source>
</reference>
<dbReference type="Pfam" id="PF00067">
    <property type="entry name" value="p450"/>
    <property type="match status" value="1"/>
</dbReference>
<dbReference type="PANTHER" id="PTHR24292">
    <property type="entry name" value="CYTOCHROME P450"/>
    <property type="match status" value="1"/>
</dbReference>
<dbReference type="GO" id="GO:0005506">
    <property type="term" value="F:iron ion binding"/>
    <property type="evidence" value="ECO:0007669"/>
    <property type="project" value="InterPro"/>
</dbReference>
<keyword evidence="10 15" id="KW-0560">Oxidoreductase</keyword>
<comment type="function">
    <text evidence="2">May be involved in the metabolism of insect hormones and in the breakdown of synthetic insecticides.</text>
</comment>
<keyword evidence="17" id="KW-1185">Reference proteome</keyword>
<comment type="cofactor">
    <cofactor evidence="1 14">
        <name>heme</name>
        <dbReference type="ChEBI" id="CHEBI:30413"/>
    </cofactor>
</comment>
<comment type="subcellular location">
    <subcellularLocation>
        <location evidence="4">Endoplasmic reticulum membrane</location>
        <topology evidence="4">Peripheral membrane protein</topology>
    </subcellularLocation>
    <subcellularLocation>
        <location evidence="3">Microsome membrane</location>
        <topology evidence="3">Peripheral membrane protein</topology>
    </subcellularLocation>
</comment>
<protein>
    <submittedName>
        <fullName evidence="16">Uncharacterized protein</fullName>
    </submittedName>
</protein>
<dbReference type="InterPro" id="IPR002401">
    <property type="entry name" value="Cyt_P450_E_grp-I"/>
</dbReference>
<keyword evidence="13" id="KW-0472">Membrane</keyword>
<dbReference type="InParanoid" id="A0A6I8THY8"/>
<evidence type="ECO:0000256" key="3">
    <source>
        <dbReference type="ARBA" id="ARBA00004174"/>
    </source>
</evidence>
<evidence type="ECO:0000256" key="6">
    <source>
        <dbReference type="ARBA" id="ARBA00022617"/>
    </source>
</evidence>
<accession>A0A6I8THY8</accession>
<dbReference type="AlphaFoldDB" id="A0A6I8THY8"/>
<evidence type="ECO:0000256" key="12">
    <source>
        <dbReference type="ARBA" id="ARBA00023033"/>
    </source>
</evidence>
<evidence type="ECO:0000256" key="15">
    <source>
        <dbReference type="RuleBase" id="RU000461"/>
    </source>
</evidence>
<evidence type="ECO:0000256" key="7">
    <source>
        <dbReference type="ARBA" id="ARBA00022723"/>
    </source>
</evidence>
<dbReference type="PRINTS" id="PR00385">
    <property type="entry name" value="P450"/>
</dbReference>
<dbReference type="PANTHER" id="PTHR24292:SF54">
    <property type="entry name" value="CYP9F3-RELATED"/>
    <property type="match status" value="1"/>
</dbReference>
<evidence type="ECO:0000256" key="9">
    <source>
        <dbReference type="ARBA" id="ARBA00022848"/>
    </source>
</evidence>
<evidence type="ECO:0000256" key="2">
    <source>
        <dbReference type="ARBA" id="ARBA00003690"/>
    </source>
</evidence>
<name>A0A6I8THY8_AEDAE</name>
<evidence type="ECO:0000256" key="10">
    <source>
        <dbReference type="ARBA" id="ARBA00023002"/>
    </source>
</evidence>
<comment type="similarity">
    <text evidence="5 15">Belongs to the cytochrome P450 family.</text>
</comment>
<dbReference type="CDD" id="cd11056">
    <property type="entry name" value="CYP6-like"/>
    <property type="match status" value="1"/>
</dbReference>
<keyword evidence="7 14" id="KW-0479">Metal-binding</keyword>
<evidence type="ECO:0000256" key="8">
    <source>
        <dbReference type="ARBA" id="ARBA00022824"/>
    </source>
</evidence>
<keyword evidence="11 14" id="KW-0408">Iron</keyword>